<dbReference type="Proteomes" id="UP000263232">
    <property type="component" value="Chromosome"/>
</dbReference>
<dbReference type="NCBIfam" id="TIGR03599">
    <property type="entry name" value="YloV"/>
    <property type="match status" value="1"/>
</dbReference>
<gene>
    <name evidence="3" type="ORF">CL176_05000</name>
</gene>
<dbReference type="InterPro" id="IPR050270">
    <property type="entry name" value="DegV_domain_contain"/>
</dbReference>
<protein>
    <recommendedName>
        <fullName evidence="2">DhaL domain-containing protein</fullName>
    </recommendedName>
</protein>
<evidence type="ECO:0000313" key="3">
    <source>
        <dbReference type="EMBL" id="AXY25409.1"/>
    </source>
</evidence>
<organism evidence="3 4">
    <name type="scientific">Suicoccus acidiformans</name>
    <dbReference type="NCBI Taxonomy" id="2036206"/>
    <lineage>
        <taxon>Bacteria</taxon>
        <taxon>Bacillati</taxon>
        <taxon>Bacillota</taxon>
        <taxon>Bacilli</taxon>
        <taxon>Lactobacillales</taxon>
        <taxon>Aerococcaceae</taxon>
        <taxon>Suicoccus</taxon>
    </lineage>
</organism>
<feature type="coiled-coil region" evidence="1">
    <location>
        <begin position="308"/>
        <end position="335"/>
    </location>
</feature>
<dbReference type="Pfam" id="PF21645">
    <property type="entry name" value="FakA-like_M"/>
    <property type="match status" value="1"/>
</dbReference>
<dbReference type="Gene3D" id="1.25.40.340">
    <property type="match status" value="1"/>
</dbReference>
<evidence type="ECO:0000259" key="2">
    <source>
        <dbReference type="PROSITE" id="PS51480"/>
    </source>
</evidence>
<keyword evidence="1" id="KW-0175">Coiled coil</keyword>
<name>A0A347WK02_9LACT</name>
<dbReference type="EMBL" id="CP023434">
    <property type="protein sequence ID" value="AXY25409.1"/>
    <property type="molecule type" value="Genomic_DNA"/>
</dbReference>
<keyword evidence="4" id="KW-1185">Reference proteome</keyword>
<feature type="domain" description="DhaL" evidence="2">
    <location>
        <begin position="9"/>
        <end position="201"/>
    </location>
</feature>
<dbReference type="AlphaFoldDB" id="A0A347WK02"/>
<dbReference type="InterPro" id="IPR048394">
    <property type="entry name" value="FakA-like_M"/>
</dbReference>
<dbReference type="KEGG" id="abae:CL176_05000"/>
<dbReference type="Pfam" id="PF02734">
    <property type="entry name" value="Dak2"/>
    <property type="match status" value="1"/>
</dbReference>
<sequence length="571" mass="61977">MKHTELTASDFKAMVIAGAENLAENVELVNALNVFPVPDGDTGTNMNMTFQSGKERLLQTQTDHVGELTTALAKGLLMGARGNSGVILSQIFRGFSKAVETYETLTSEQFMLAFIGGVDAAYKAVMKPVEGTILTVAREAGIQGEIKAKESDDIVEIMEAIVQGAQTSLDDTPNLLPVLKQVGVVDSGGKGLLCIYEGFLASLKGETVADVTQVQKTPDTAKHSHAVFNEANEHPLSMDEITYGYCTEIMVSIGLGEGQLKEFDYDDFRNLLDTKGDSLLVVADDEIIKVHIHTENPGEIMQLGQQYGELVKIKVDNMREQVRALEQEEATLQQQADPLMTEELCGIKLTNEPLKTAIVAVAAGDGIRDLFESIGVHVILEGGQTMNPATEDFVKAVEGINAESLIILPNNKNIQMAAEQVASIVDIPVEVIATRSIPEGVSAMLAFNETASFEENVAGMTDMSKEVTSGQVTYAIRDTEINDLVIKKDDFMGLIDGDIVVATNILEETLYQTLDAMVDEWSEIVTVYIGEDGSQETAEAALSRLSEKYDAIDTEIVEGNQPVYHYMMSVE</sequence>
<evidence type="ECO:0000313" key="4">
    <source>
        <dbReference type="Proteomes" id="UP000263232"/>
    </source>
</evidence>
<dbReference type="Pfam" id="PF13684">
    <property type="entry name" value="FakA-like_C"/>
    <property type="match status" value="1"/>
</dbReference>
<proteinExistence type="predicted"/>
<dbReference type="PANTHER" id="PTHR33434:SF4">
    <property type="entry name" value="PHOSPHATASE PROTEIN"/>
    <property type="match status" value="1"/>
</dbReference>
<dbReference type="OrthoDB" id="9760324at2"/>
<dbReference type="InterPro" id="IPR019986">
    <property type="entry name" value="YloV-like"/>
</dbReference>
<dbReference type="RefSeq" id="WP_118990321.1">
    <property type="nucleotide sequence ID" value="NZ_CP023434.1"/>
</dbReference>
<dbReference type="InterPro" id="IPR033470">
    <property type="entry name" value="FakA-like_C"/>
</dbReference>
<dbReference type="GO" id="GO:0006071">
    <property type="term" value="P:glycerol metabolic process"/>
    <property type="evidence" value="ECO:0007669"/>
    <property type="project" value="InterPro"/>
</dbReference>
<reference evidence="3 4" key="1">
    <citation type="submission" date="2017-09" db="EMBL/GenBank/DDBJ databases">
        <title>Complete genome sequence of Oxytococcus suis strain ZY16052.</title>
        <authorList>
            <person name="Li F."/>
        </authorList>
    </citation>
    <scope>NUCLEOTIDE SEQUENCE [LARGE SCALE GENOMIC DNA]</scope>
    <source>
        <strain evidence="3 4">ZY16052</strain>
    </source>
</reference>
<dbReference type="PROSITE" id="PS51480">
    <property type="entry name" value="DHAL"/>
    <property type="match status" value="1"/>
</dbReference>
<dbReference type="InterPro" id="IPR004007">
    <property type="entry name" value="DhaL_dom"/>
</dbReference>
<dbReference type="SMART" id="SM01121">
    <property type="entry name" value="Dak1_2"/>
    <property type="match status" value="1"/>
</dbReference>
<dbReference type="SUPFAM" id="SSF101473">
    <property type="entry name" value="DhaL-like"/>
    <property type="match status" value="1"/>
</dbReference>
<dbReference type="SMART" id="SM01120">
    <property type="entry name" value="Dak2"/>
    <property type="match status" value="1"/>
</dbReference>
<dbReference type="PANTHER" id="PTHR33434">
    <property type="entry name" value="DEGV DOMAIN-CONTAINING PROTEIN DR_1986-RELATED"/>
    <property type="match status" value="1"/>
</dbReference>
<dbReference type="InterPro" id="IPR036117">
    <property type="entry name" value="DhaL_dom_sf"/>
</dbReference>
<dbReference type="GO" id="GO:0004371">
    <property type="term" value="F:glycerone kinase activity"/>
    <property type="evidence" value="ECO:0007669"/>
    <property type="project" value="InterPro"/>
</dbReference>
<accession>A0A347WK02</accession>
<evidence type="ECO:0000256" key="1">
    <source>
        <dbReference type="SAM" id="Coils"/>
    </source>
</evidence>